<evidence type="ECO:0000256" key="1">
    <source>
        <dbReference type="SAM" id="MobiDB-lite"/>
    </source>
</evidence>
<protein>
    <recommendedName>
        <fullName evidence="4">Zinc finger GRF-type domain-containing protein</fullName>
    </recommendedName>
</protein>
<comment type="caution">
    <text evidence="2">The sequence shown here is derived from an EMBL/GenBank/DDBJ whole genome shotgun (WGS) entry which is preliminary data.</text>
</comment>
<evidence type="ECO:0000313" key="3">
    <source>
        <dbReference type="Proteomes" id="UP000289738"/>
    </source>
</evidence>
<feature type="region of interest" description="Disordered" evidence="1">
    <location>
        <begin position="1"/>
        <end position="27"/>
    </location>
</feature>
<proteinExistence type="predicted"/>
<name>A0A445AGG3_ARAHY</name>
<organism evidence="2 3">
    <name type="scientific">Arachis hypogaea</name>
    <name type="common">Peanut</name>
    <dbReference type="NCBI Taxonomy" id="3818"/>
    <lineage>
        <taxon>Eukaryota</taxon>
        <taxon>Viridiplantae</taxon>
        <taxon>Streptophyta</taxon>
        <taxon>Embryophyta</taxon>
        <taxon>Tracheophyta</taxon>
        <taxon>Spermatophyta</taxon>
        <taxon>Magnoliopsida</taxon>
        <taxon>eudicotyledons</taxon>
        <taxon>Gunneridae</taxon>
        <taxon>Pentapetalae</taxon>
        <taxon>rosids</taxon>
        <taxon>fabids</taxon>
        <taxon>Fabales</taxon>
        <taxon>Fabaceae</taxon>
        <taxon>Papilionoideae</taxon>
        <taxon>50 kb inversion clade</taxon>
        <taxon>dalbergioids sensu lato</taxon>
        <taxon>Dalbergieae</taxon>
        <taxon>Pterocarpus clade</taxon>
        <taxon>Arachis</taxon>
    </lineage>
</organism>
<gene>
    <name evidence="2" type="ORF">Ahy_B02g059260</name>
</gene>
<reference evidence="2 3" key="1">
    <citation type="submission" date="2019-01" db="EMBL/GenBank/DDBJ databases">
        <title>Sequencing of cultivated peanut Arachis hypogaea provides insights into genome evolution and oil improvement.</title>
        <authorList>
            <person name="Chen X."/>
        </authorList>
    </citation>
    <scope>NUCLEOTIDE SEQUENCE [LARGE SCALE GENOMIC DNA]</scope>
    <source>
        <strain evidence="3">cv. Fuhuasheng</strain>
        <tissue evidence="2">Leaves</tissue>
    </source>
</reference>
<feature type="compositionally biased region" description="Basic and acidic residues" evidence="1">
    <location>
        <begin position="1"/>
        <end position="10"/>
    </location>
</feature>
<keyword evidence="3" id="KW-1185">Reference proteome</keyword>
<dbReference type="Proteomes" id="UP000289738">
    <property type="component" value="Chromosome B02"/>
</dbReference>
<accession>A0A445AGG3</accession>
<evidence type="ECO:0000313" key="2">
    <source>
        <dbReference type="EMBL" id="RYR25474.1"/>
    </source>
</evidence>
<dbReference type="EMBL" id="SDMP01000012">
    <property type="protein sequence ID" value="RYR25474.1"/>
    <property type="molecule type" value="Genomic_DNA"/>
</dbReference>
<evidence type="ECO:0008006" key="4">
    <source>
        <dbReference type="Google" id="ProtNLM"/>
    </source>
</evidence>
<dbReference type="AlphaFoldDB" id="A0A445AGG3"/>
<sequence length="122" mass="14229">MRRSGGREDQFAASSVPNGKDDKDGVSPKCFYGENAILFMSKTRSNPNRLCLGCPFYKARQLYCKFFLWLDEHIARLGMTETRYLEEKETGNVEEYHGKHDMKIRITCLEKRILALEMKKIQ</sequence>